<dbReference type="InterPro" id="IPR050312">
    <property type="entry name" value="IolE/XylAMocC-like"/>
</dbReference>
<evidence type="ECO:0000313" key="2">
    <source>
        <dbReference type="EMBL" id="MFC5950398.1"/>
    </source>
</evidence>
<name>A0ABW1IBN6_9PSEU</name>
<dbReference type="EMBL" id="JBHSQK010000047">
    <property type="protein sequence ID" value="MFC5950398.1"/>
    <property type="molecule type" value="Genomic_DNA"/>
</dbReference>
<dbReference type="PANTHER" id="PTHR12110:SF48">
    <property type="entry name" value="BLL3656 PROTEIN"/>
    <property type="match status" value="1"/>
</dbReference>
<keyword evidence="2" id="KW-0413">Isomerase</keyword>
<proteinExistence type="predicted"/>
<dbReference type="GO" id="GO:0016853">
    <property type="term" value="F:isomerase activity"/>
    <property type="evidence" value="ECO:0007669"/>
    <property type="project" value="UniProtKB-KW"/>
</dbReference>
<dbReference type="InterPro" id="IPR036237">
    <property type="entry name" value="Xyl_isomerase-like_sf"/>
</dbReference>
<feature type="domain" description="Xylose isomerase-like TIM barrel" evidence="1">
    <location>
        <begin position="31"/>
        <end position="257"/>
    </location>
</feature>
<dbReference type="Gene3D" id="3.20.20.150">
    <property type="entry name" value="Divalent-metal-dependent TIM barrel enzymes"/>
    <property type="match status" value="1"/>
</dbReference>
<evidence type="ECO:0000313" key="3">
    <source>
        <dbReference type="Proteomes" id="UP001596119"/>
    </source>
</evidence>
<sequence length="273" mass="28821">MGTVGQVPFAERLSAAAAGGYVAMSVLPLETLQDAEEIRRRAADEGVGLSAVDPLAGWLPDWAPTPHTGRDREAFLRPLAALDMDRVLGAAAAAGCKDVSVIEPYGRPVPVDLGSEAFAEVCDRAAAHGLSARLEAMPFSGIPDIGTAWDIVQRAGRQNGGLVVDTWHLFRGGFRTGLLDEIPVERITLQLCDAPLVPASDLWVESGSRLLPGAGELDLTSVVSTLRRRGFTGPVGPEVVSPALAHLGPHEAALRAARACRPLLDHPLPDDEE</sequence>
<dbReference type="InterPro" id="IPR013022">
    <property type="entry name" value="Xyl_isomerase-like_TIM-brl"/>
</dbReference>
<organism evidence="2 3">
    <name type="scientific">Pseudonocardia lutea</name>
    <dbReference type="NCBI Taxonomy" id="2172015"/>
    <lineage>
        <taxon>Bacteria</taxon>
        <taxon>Bacillati</taxon>
        <taxon>Actinomycetota</taxon>
        <taxon>Actinomycetes</taxon>
        <taxon>Pseudonocardiales</taxon>
        <taxon>Pseudonocardiaceae</taxon>
        <taxon>Pseudonocardia</taxon>
    </lineage>
</organism>
<reference evidence="3" key="1">
    <citation type="journal article" date="2019" name="Int. J. Syst. Evol. Microbiol.">
        <title>The Global Catalogue of Microorganisms (GCM) 10K type strain sequencing project: providing services to taxonomists for standard genome sequencing and annotation.</title>
        <authorList>
            <consortium name="The Broad Institute Genomics Platform"/>
            <consortium name="The Broad Institute Genome Sequencing Center for Infectious Disease"/>
            <person name="Wu L."/>
            <person name="Ma J."/>
        </authorList>
    </citation>
    <scope>NUCLEOTIDE SEQUENCE [LARGE SCALE GENOMIC DNA]</scope>
    <source>
        <strain evidence="3">CGMCC 4.7397</strain>
    </source>
</reference>
<dbReference type="Pfam" id="PF01261">
    <property type="entry name" value="AP_endonuc_2"/>
    <property type="match status" value="1"/>
</dbReference>
<dbReference type="Proteomes" id="UP001596119">
    <property type="component" value="Unassembled WGS sequence"/>
</dbReference>
<gene>
    <name evidence="2" type="ORF">ACFQH9_19195</name>
</gene>
<keyword evidence="3" id="KW-1185">Reference proteome</keyword>
<dbReference type="SUPFAM" id="SSF51658">
    <property type="entry name" value="Xylose isomerase-like"/>
    <property type="match status" value="1"/>
</dbReference>
<dbReference type="PANTHER" id="PTHR12110">
    <property type="entry name" value="HYDROXYPYRUVATE ISOMERASE"/>
    <property type="match status" value="1"/>
</dbReference>
<comment type="caution">
    <text evidence="2">The sequence shown here is derived from an EMBL/GenBank/DDBJ whole genome shotgun (WGS) entry which is preliminary data.</text>
</comment>
<dbReference type="RefSeq" id="WP_379567532.1">
    <property type="nucleotide sequence ID" value="NZ_JBHSQK010000047.1"/>
</dbReference>
<evidence type="ECO:0000259" key="1">
    <source>
        <dbReference type="Pfam" id="PF01261"/>
    </source>
</evidence>
<protein>
    <submittedName>
        <fullName evidence="2">Sugar phosphate isomerase/epimerase family protein</fullName>
    </submittedName>
</protein>
<accession>A0ABW1IBN6</accession>